<dbReference type="Pfam" id="PF04965">
    <property type="entry name" value="GPW_gp25"/>
    <property type="match status" value="1"/>
</dbReference>
<dbReference type="EMBL" id="MT144175">
    <property type="protein sequence ID" value="QJA50121.1"/>
    <property type="molecule type" value="Genomic_DNA"/>
</dbReference>
<evidence type="ECO:0000313" key="3">
    <source>
        <dbReference type="EMBL" id="QJA66738.1"/>
    </source>
</evidence>
<dbReference type="EMBL" id="MT141559">
    <property type="protein sequence ID" value="QJA66738.1"/>
    <property type="molecule type" value="Genomic_DNA"/>
</dbReference>
<protein>
    <submittedName>
        <fullName evidence="2">Putative baseplate wedge subunit</fullName>
    </submittedName>
</protein>
<dbReference type="EMBL" id="MT142531">
    <property type="protein sequence ID" value="QJA84543.1"/>
    <property type="molecule type" value="Genomic_DNA"/>
</dbReference>
<dbReference type="InterPro" id="IPR007048">
    <property type="entry name" value="IraD/Gp25-like"/>
</dbReference>
<sequence>MNMKKANWQGMNRFDGRGLSESQHISQSIQDILTTPLGSRVMRRDYGSAIFELIDQPQSAAVKLQIMAAAVIALTRWEPRIRITEIEVISGGSDGKVQFNLVTDRIDTQRAQLFEATYG</sequence>
<evidence type="ECO:0000259" key="1">
    <source>
        <dbReference type="Pfam" id="PF04965"/>
    </source>
</evidence>
<proteinExistence type="predicted"/>
<organism evidence="2">
    <name type="scientific">viral metagenome</name>
    <dbReference type="NCBI Taxonomy" id="1070528"/>
    <lineage>
        <taxon>unclassified sequences</taxon>
        <taxon>metagenomes</taxon>
        <taxon>organismal metagenomes</taxon>
    </lineage>
</organism>
<dbReference type="AlphaFoldDB" id="A0A6H1ZRT2"/>
<dbReference type="SUPFAM" id="SSF160719">
    <property type="entry name" value="gpW/gp25-like"/>
    <property type="match status" value="1"/>
</dbReference>
<dbReference type="Gene3D" id="3.10.450.40">
    <property type="match status" value="1"/>
</dbReference>
<name>A0A6H1ZRT2_9ZZZZ</name>
<evidence type="ECO:0000313" key="4">
    <source>
        <dbReference type="EMBL" id="QJA84543.1"/>
    </source>
</evidence>
<feature type="domain" description="IraD/Gp25-like" evidence="1">
    <location>
        <begin position="21"/>
        <end position="101"/>
    </location>
</feature>
<reference evidence="2" key="1">
    <citation type="submission" date="2020-03" db="EMBL/GenBank/DDBJ databases">
        <title>The deep terrestrial virosphere.</title>
        <authorList>
            <person name="Holmfeldt K."/>
            <person name="Nilsson E."/>
            <person name="Simone D."/>
            <person name="Lopez-Fernandez M."/>
            <person name="Wu X."/>
            <person name="de Brujin I."/>
            <person name="Lundin D."/>
            <person name="Andersson A."/>
            <person name="Bertilsson S."/>
            <person name="Dopson M."/>
        </authorList>
    </citation>
    <scope>NUCLEOTIDE SEQUENCE</scope>
    <source>
        <strain evidence="4">MM415A00183</strain>
        <strain evidence="3">MM415B00339</strain>
        <strain evidence="2">TM448A01609</strain>
    </source>
</reference>
<accession>A0A6H1ZRT2</accession>
<evidence type="ECO:0000313" key="2">
    <source>
        <dbReference type="EMBL" id="QJA50121.1"/>
    </source>
</evidence>
<gene>
    <name evidence="4" type="ORF">MM415A00183_0010</name>
    <name evidence="3" type="ORF">MM415B00339_0047</name>
    <name evidence="2" type="ORF">TM448A01609_0003</name>
</gene>